<name>A0A3P9ADU2_ESOLU</name>
<sequence>MANSLRSEVLTLYRNLLHLGREYPKGTDYFRECLKSAFMKNKDVKDPTEIRKLVDQGECVIKELGTLYYLREYRDMKKIYHKRELLSLLNIGRSTD</sequence>
<dbReference type="Proteomes" id="UP000265140">
    <property type="component" value="Chromosome 23"/>
</dbReference>
<evidence type="ECO:0000313" key="3">
    <source>
        <dbReference type="Ensembl" id="ENSELUP00000038779.1"/>
    </source>
</evidence>
<dbReference type="Pfam" id="PF05347">
    <property type="entry name" value="Complex1_LYR"/>
    <property type="match status" value="1"/>
</dbReference>
<accession>A0A3P9ADU2</accession>
<dbReference type="GO" id="GO:0005739">
    <property type="term" value="C:mitochondrion"/>
    <property type="evidence" value="ECO:0007669"/>
    <property type="project" value="TreeGrafter"/>
</dbReference>
<dbReference type="InterPro" id="IPR052000">
    <property type="entry name" value="ETFRF1"/>
</dbReference>
<dbReference type="PANTHER" id="PTHR21024:SF0">
    <property type="entry name" value="ELECTRON TRANSFER FLAVOPROTEIN REGULATORY FACTOR 1"/>
    <property type="match status" value="1"/>
</dbReference>
<evidence type="ECO:0000313" key="4">
    <source>
        <dbReference type="Proteomes" id="UP000265140"/>
    </source>
</evidence>
<reference evidence="4" key="1">
    <citation type="journal article" date="2014" name="PLoS ONE">
        <title>The genome and linkage map of the northern pike (Esox lucius): conserved synteny revealed between the salmonid sister group and the Neoteleostei.</title>
        <authorList>
            <person name="Rondeau E.B."/>
            <person name="Minkley D.R."/>
            <person name="Leong J.S."/>
            <person name="Messmer A.M."/>
            <person name="Jantzen J.R."/>
            <person name="von Schalburg K.R."/>
            <person name="Lemon C."/>
            <person name="Bird N.H."/>
            <person name="Koop B.F."/>
        </authorList>
    </citation>
    <scope>NUCLEOTIDE SEQUENCE</scope>
</reference>
<protein>
    <recommendedName>
        <fullName evidence="2">Complex 1 LYR protein domain-containing protein</fullName>
    </recommendedName>
</protein>
<dbReference type="InParanoid" id="A0A3P9ADU2"/>
<dbReference type="CDD" id="cd20265">
    <property type="entry name" value="Complex1_LYR_ETFRF1_LYRM5"/>
    <property type="match status" value="1"/>
</dbReference>
<dbReference type="AlphaFoldDB" id="A0A3P9ADU2"/>
<dbReference type="STRING" id="8010.ENSELUP00000019388"/>
<reference evidence="3" key="4">
    <citation type="submission" date="2025-09" db="UniProtKB">
        <authorList>
            <consortium name="Ensembl"/>
        </authorList>
    </citation>
    <scope>IDENTIFICATION</scope>
</reference>
<evidence type="ECO:0000256" key="1">
    <source>
        <dbReference type="ARBA" id="ARBA00009508"/>
    </source>
</evidence>
<dbReference type="InterPro" id="IPR045296">
    <property type="entry name" value="Complex1_LYR_ETFRF1_LYRM5"/>
</dbReference>
<proteinExistence type="inferred from homology"/>
<dbReference type="GO" id="GO:0090324">
    <property type="term" value="P:negative regulation of oxidative phosphorylation"/>
    <property type="evidence" value="ECO:0007669"/>
    <property type="project" value="InterPro"/>
</dbReference>
<comment type="similarity">
    <text evidence="1">Belongs to the complex I LYR family.</text>
</comment>
<keyword evidence="4" id="KW-1185">Reference proteome</keyword>
<dbReference type="Ensembl" id="ENSELUT00000029526.3">
    <property type="protein sequence ID" value="ENSELUP00000038779.1"/>
    <property type="gene ID" value="ENSELUG00000018724.3"/>
</dbReference>
<dbReference type="InterPro" id="IPR008011">
    <property type="entry name" value="Complex1_LYR_dom"/>
</dbReference>
<dbReference type="GeneID" id="105020125"/>
<dbReference type="OMA" id="KQRCYSD"/>
<dbReference type="RefSeq" id="XP_010885153.1">
    <property type="nucleotide sequence ID" value="XM_010886851.2"/>
</dbReference>
<feature type="domain" description="Complex 1 LYR protein" evidence="2">
    <location>
        <begin position="8"/>
        <end position="58"/>
    </location>
</feature>
<reference evidence="3" key="2">
    <citation type="submission" date="2020-02" db="EMBL/GenBank/DDBJ databases">
        <title>Esox lucius (northern pike) genome, fEsoLuc1, primary haplotype.</title>
        <authorList>
            <person name="Myers G."/>
            <person name="Karagic N."/>
            <person name="Meyer A."/>
            <person name="Pippel M."/>
            <person name="Reichard M."/>
            <person name="Winkler S."/>
            <person name="Tracey A."/>
            <person name="Sims Y."/>
            <person name="Howe K."/>
            <person name="Rhie A."/>
            <person name="Formenti G."/>
            <person name="Durbin R."/>
            <person name="Fedrigo O."/>
            <person name="Jarvis E.D."/>
        </authorList>
    </citation>
    <scope>NUCLEOTIDE SEQUENCE [LARGE SCALE GENOMIC DNA]</scope>
</reference>
<dbReference type="RefSeq" id="XP_010885154.1">
    <property type="nucleotide sequence ID" value="XM_010886852.3"/>
</dbReference>
<dbReference type="Bgee" id="ENSELUG00000018724">
    <property type="expression patterns" value="Expressed in muscle tissue and 14 other cell types or tissues"/>
</dbReference>
<dbReference type="GeneTree" id="ENSGT00390000001810"/>
<organism evidence="3 4">
    <name type="scientific">Esox lucius</name>
    <name type="common">Northern pike</name>
    <dbReference type="NCBI Taxonomy" id="8010"/>
    <lineage>
        <taxon>Eukaryota</taxon>
        <taxon>Metazoa</taxon>
        <taxon>Chordata</taxon>
        <taxon>Craniata</taxon>
        <taxon>Vertebrata</taxon>
        <taxon>Euteleostomi</taxon>
        <taxon>Actinopterygii</taxon>
        <taxon>Neopterygii</taxon>
        <taxon>Teleostei</taxon>
        <taxon>Protacanthopterygii</taxon>
        <taxon>Esociformes</taxon>
        <taxon>Esocidae</taxon>
        <taxon>Esox</taxon>
    </lineage>
</organism>
<evidence type="ECO:0000259" key="2">
    <source>
        <dbReference type="Pfam" id="PF05347"/>
    </source>
</evidence>
<dbReference type="OrthoDB" id="10258445at2759"/>
<dbReference type="KEGG" id="els:105020125"/>
<dbReference type="PANTHER" id="PTHR21024">
    <property type="entry name" value="GROWTH HORMONE-INDUCIBLE SOLUBLE PROTEIN-RELATED"/>
    <property type="match status" value="1"/>
</dbReference>
<reference evidence="3" key="3">
    <citation type="submission" date="2025-08" db="UniProtKB">
        <authorList>
            <consortium name="Ensembl"/>
        </authorList>
    </citation>
    <scope>IDENTIFICATION</scope>
</reference>
<dbReference type="GO" id="GO:0022904">
    <property type="term" value="P:respiratory electron transport chain"/>
    <property type="evidence" value="ECO:0007669"/>
    <property type="project" value="TreeGrafter"/>
</dbReference>